<accession>A0AAW1KAM2</accession>
<dbReference type="AlphaFoldDB" id="A0AAW1KAM2"/>
<gene>
    <name evidence="1" type="ORF">RND81_06G117000</name>
</gene>
<proteinExistence type="predicted"/>
<dbReference type="PANTHER" id="PTHR36615:SF7">
    <property type="entry name" value="PROTEIN, PUTATIVE-RELATED"/>
    <property type="match status" value="1"/>
</dbReference>
<dbReference type="Proteomes" id="UP001443914">
    <property type="component" value="Unassembled WGS sequence"/>
</dbReference>
<comment type="caution">
    <text evidence="1">The sequence shown here is derived from an EMBL/GenBank/DDBJ whole genome shotgun (WGS) entry which is preliminary data.</text>
</comment>
<evidence type="ECO:0000313" key="2">
    <source>
        <dbReference type="Proteomes" id="UP001443914"/>
    </source>
</evidence>
<protein>
    <submittedName>
        <fullName evidence="1">Uncharacterized protein</fullName>
    </submittedName>
</protein>
<sequence length="69" mass="7772">MVNIIKSSIKRSSKSMMIMMKISQRNNQDRLIPKRGKVKVGIALAVAHTLVSLFSVDHHRVIKVGSSYH</sequence>
<name>A0AAW1KAM2_SAPOF</name>
<dbReference type="EMBL" id="JBDFQZ010000006">
    <property type="protein sequence ID" value="KAK9714748.1"/>
    <property type="molecule type" value="Genomic_DNA"/>
</dbReference>
<keyword evidence="2" id="KW-1185">Reference proteome</keyword>
<reference evidence="1" key="1">
    <citation type="submission" date="2024-03" db="EMBL/GenBank/DDBJ databases">
        <title>WGS assembly of Saponaria officinalis var. Norfolk2.</title>
        <authorList>
            <person name="Jenkins J."/>
            <person name="Shu S."/>
            <person name="Grimwood J."/>
            <person name="Barry K."/>
            <person name="Goodstein D."/>
            <person name="Schmutz J."/>
            <person name="Leebens-Mack J."/>
            <person name="Osbourn A."/>
        </authorList>
    </citation>
    <scope>NUCLEOTIDE SEQUENCE [LARGE SCALE GENOMIC DNA]</scope>
    <source>
        <strain evidence="1">JIC</strain>
    </source>
</reference>
<dbReference type="PANTHER" id="PTHR36615">
    <property type="entry name" value="PROTEIN, PUTATIVE-RELATED"/>
    <property type="match status" value="1"/>
</dbReference>
<organism evidence="1 2">
    <name type="scientific">Saponaria officinalis</name>
    <name type="common">Common soapwort</name>
    <name type="synonym">Lychnis saponaria</name>
    <dbReference type="NCBI Taxonomy" id="3572"/>
    <lineage>
        <taxon>Eukaryota</taxon>
        <taxon>Viridiplantae</taxon>
        <taxon>Streptophyta</taxon>
        <taxon>Embryophyta</taxon>
        <taxon>Tracheophyta</taxon>
        <taxon>Spermatophyta</taxon>
        <taxon>Magnoliopsida</taxon>
        <taxon>eudicotyledons</taxon>
        <taxon>Gunneridae</taxon>
        <taxon>Pentapetalae</taxon>
        <taxon>Caryophyllales</taxon>
        <taxon>Caryophyllaceae</taxon>
        <taxon>Caryophylleae</taxon>
        <taxon>Saponaria</taxon>
    </lineage>
</organism>
<evidence type="ECO:0000313" key="1">
    <source>
        <dbReference type="EMBL" id="KAK9714748.1"/>
    </source>
</evidence>